<feature type="domain" description="Peptidase A1" evidence="9">
    <location>
        <begin position="67"/>
        <end position="386"/>
    </location>
</feature>
<keyword evidence="5 7" id="KW-0378">Hydrolase</keyword>
<dbReference type="GO" id="GO:0006508">
    <property type="term" value="P:proteolysis"/>
    <property type="evidence" value="ECO:0007669"/>
    <property type="project" value="UniProtKB-KW"/>
</dbReference>
<dbReference type="GO" id="GO:0004190">
    <property type="term" value="F:aspartic-type endopeptidase activity"/>
    <property type="evidence" value="ECO:0007669"/>
    <property type="project" value="UniProtKB-KW"/>
</dbReference>
<dbReference type="OrthoDB" id="771136at2759"/>
<evidence type="ECO:0000256" key="5">
    <source>
        <dbReference type="ARBA" id="ARBA00022801"/>
    </source>
</evidence>
<organism evidence="10 11">
    <name type="scientific">Parascedosporium putredinis</name>
    <dbReference type="NCBI Taxonomy" id="1442378"/>
    <lineage>
        <taxon>Eukaryota</taxon>
        <taxon>Fungi</taxon>
        <taxon>Dikarya</taxon>
        <taxon>Ascomycota</taxon>
        <taxon>Pezizomycotina</taxon>
        <taxon>Sordariomycetes</taxon>
        <taxon>Hypocreomycetidae</taxon>
        <taxon>Microascales</taxon>
        <taxon>Microascaceae</taxon>
        <taxon>Parascedosporium</taxon>
    </lineage>
</organism>
<evidence type="ECO:0000256" key="8">
    <source>
        <dbReference type="SAM" id="MobiDB-lite"/>
    </source>
</evidence>
<dbReference type="PROSITE" id="PS00141">
    <property type="entry name" value="ASP_PROTEASE"/>
    <property type="match status" value="1"/>
</dbReference>
<sequence length="475" mass="50114">MKLSSIAASLLGRSIAGVQANSPRSGDALDTRLTPSLRDEPSSILKPKAASQNVVSLNMWRDEIDPIASHLRFTKRNILQTTIDNMITFYFVNITSEYCGAARRPCLRAGTYNASRSSTHAPVEDQPFDITYADGTEASGDFVTDTLALGDADVADFQFGVALRSSSAHGVLGIGYPQNQANVIVYDEEPYENLPARLTSQGAHGGTVLFGGLDRARYTGPLVTVPIQPENDRYRRLLVTLDRLALDDDGDDDLVADDMALAVLLDSGSTLSYLPEAVCQPIYAALGATYVDDLGLAFVPCTDPDRPDRNLTFFFDDPLSIVVPSRELILDLATSSLGDVPDFGDGVDACLVGIAPAVRRTSVLGDTFMRSAYIVFDLANNEISMAQSAVADGNVADLESDIVEIGDGADAIPGAMRVDNPVAAKQGLNVADPTEDDAATTEGFLGSAAPVRNLGGASTTMAAVLALVAAAAAAL</sequence>
<name>A0A9P1HDA5_9PEZI</name>
<gene>
    <name evidence="10" type="ORF">PPNO1_LOCUS9096</name>
</gene>
<dbReference type="SUPFAM" id="SSF50630">
    <property type="entry name" value="Acid proteases"/>
    <property type="match status" value="1"/>
</dbReference>
<dbReference type="CDD" id="cd05474">
    <property type="entry name" value="SAP_like"/>
    <property type="match status" value="1"/>
</dbReference>
<accession>A0A9P1HDA5</accession>
<comment type="caution">
    <text evidence="10">The sequence shown here is derived from an EMBL/GenBank/DDBJ whole genome shotgun (WGS) entry which is preliminary data.</text>
</comment>
<evidence type="ECO:0000256" key="3">
    <source>
        <dbReference type="ARBA" id="ARBA00022729"/>
    </source>
</evidence>
<evidence type="ECO:0000259" key="9">
    <source>
        <dbReference type="PROSITE" id="PS51767"/>
    </source>
</evidence>
<dbReference type="InterPro" id="IPR021109">
    <property type="entry name" value="Peptidase_aspartic_dom_sf"/>
</dbReference>
<dbReference type="PANTHER" id="PTHR47966">
    <property type="entry name" value="BETA-SITE APP-CLEAVING ENZYME, ISOFORM A-RELATED"/>
    <property type="match status" value="1"/>
</dbReference>
<dbReference type="InterPro" id="IPR001461">
    <property type="entry name" value="Aspartic_peptidase_A1"/>
</dbReference>
<comment type="similarity">
    <text evidence="1 7">Belongs to the peptidase A1 family.</text>
</comment>
<dbReference type="InterPro" id="IPR001969">
    <property type="entry name" value="Aspartic_peptidase_AS"/>
</dbReference>
<evidence type="ECO:0000313" key="11">
    <source>
        <dbReference type="Proteomes" id="UP000838763"/>
    </source>
</evidence>
<dbReference type="AlphaFoldDB" id="A0A9P1HDA5"/>
<reference evidence="10" key="1">
    <citation type="submission" date="2022-11" db="EMBL/GenBank/DDBJ databases">
        <authorList>
            <person name="Scott C."/>
            <person name="Bruce N."/>
        </authorList>
    </citation>
    <scope>NUCLEOTIDE SEQUENCE</scope>
</reference>
<protein>
    <recommendedName>
        <fullName evidence="9">Peptidase A1 domain-containing protein</fullName>
    </recommendedName>
</protein>
<dbReference type="PANTHER" id="PTHR47966:SF65">
    <property type="entry name" value="ASPARTIC-TYPE ENDOPEPTIDASE"/>
    <property type="match status" value="1"/>
</dbReference>
<evidence type="ECO:0000256" key="4">
    <source>
        <dbReference type="ARBA" id="ARBA00022750"/>
    </source>
</evidence>
<feature type="disulfide bond" evidence="6">
    <location>
        <begin position="301"/>
        <end position="350"/>
    </location>
</feature>
<evidence type="ECO:0000256" key="1">
    <source>
        <dbReference type="ARBA" id="ARBA00007447"/>
    </source>
</evidence>
<dbReference type="PRINTS" id="PR00792">
    <property type="entry name" value="PEPSIN"/>
</dbReference>
<keyword evidence="4 7" id="KW-0064">Aspartyl protease</keyword>
<keyword evidence="6" id="KW-1015">Disulfide bond</keyword>
<dbReference type="Pfam" id="PF00026">
    <property type="entry name" value="Asp"/>
    <property type="match status" value="1"/>
</dbReference>
<dbReference type="Proteomes" id="UP000838763">
    <property type="component" value="Unassembled WGS sequence"/>
</dbReference>
<dbReference type="EMBL" id="CALLCH030000020">
    <property type="protein sequence ID" value="CAI4219539.1"/>
    <property type="molecule type" value="Genomic_DNA"/>
</dbReference>
<keyword evidence="3" id="KW-0732">Signal</keyword>
<dbReference type="InterPro" id="IPR033876">
    <property type="entry name" value="SAP-like"/>
</dbReference>
<keyword evidence="2 7" id="KW-0645">Protease</keyword>
<proteinExistence type="inferred from homology"/>
<keyword evidence="11" id="KW-1185">Reference proteome</keyword>
<evidence type="ECO:0000256" key="2">
    <source>
        <dbReference type="ARBA" id="ARBA00022670"/>
    </source>
</evidence>
<evidence type="ECO:0000256" key="7">
    <source>
        <dbReference type="RuleBase" id="RU000454"/>
    </source>
</evidence>
<evidence type="ECO:0000313" key="10">
    <source>
        <dbReference type="EMBL" id="CAI4219539.1"/>
    </source>
</evidence>
<evidence type="ECO:0000256" key="6">
    <source>
        <dbReference type="PIRSR" id="PIRSR601461-2"/>
    </source>
</evidence>
<dbReference type="PROSITE" id="PS51767">
    <property type="entry name" value="PEPTIDASE_A1"/>
    <property type="match status" value="1"/>
</dbReference>
<dbReference type="InterPro" id="IPR033121">
    <property type="entry name" value="PEPTIDASE_A1"/>
</dbReference>
<feature type="region of interest" description="Disordered" evidence="8">
    <location>
        <begin position="21"/>
        <end position="41"/>
    </location>
</feature>
<dbReference type="Gene3D" id="2.40.70.10">
    <property type="entry name" value="Acid Proteases"/>
    <property type="match status" value="2"/>
</dbReference>